<reference evidence="2" key="3">
    <citation type="submission" date="2020-04" db="EMBL/GenBank/DDBJ databases">
        <authorList>
            <person name="Tanveer F."/>
            <person name="Xie Y."/>
            <person name="Shinwari Z.K."/>
        </authorList>
    </citation>
    <scope>NUCLEOTIDE SEQUENCE</scope>
    <source>
        <strain evidence="2">MOSEL-ME25</strain>
    </source>
</reference>
<dbReference type="Proteomes" id="UP000527860">
    <property type="component" value="Unassembled WGS sequence"/>
</dbReference>
<name>A0A0C2H9J1_9STAP</name>
<keyword evidence="4" id="KW-1185">Reference proteome</keyword>
<evidence type="ECO:0000313" key="1">
    <source>
        <dbReference type="EMBL" id="KIH70445.1"/>
    </source>
</evidence>
<dbReference type="PANTHER" id="PTHR11669:SF8">
    <property type="entry name" value="DNA POLYMERASE III SUBUNIT DELTA"/>
    <property type="match status" value="1"/>
</dbReference>
<evidence type="ECO:0000313" key="4">
    <source>
        <dbReference type="Proteomes" id="UP000527860"/>
    </source>
</evidence>
<reference evidence="4" key="2">
    <citation type="submission" date="2020-04" db="EMBL/GenBank/DDBJ databases">
        <title>Genome analysis and biological profiling of marine Cellulosimicrobium funkei MOSEL-ME6.</title>
        <authorList>
            <person name="Tanveer F."/>
            <person name="Xie Y."/>
            <person name="Shinwari Z.K."/>
        </authorList>
    </citation>
    <scope>NUCLEOTIDE SEQUENCE [LARGE SCALE GENOMIC DNA]</scope>
    <source>
        <strain evidence="4">MOSEL-ME25</strain>
    </source>
</reference>
<dbReference type="PANTHER" id="PTHR11669">
    <property type="entry name" value="REPLICATION FACTOR C / DNA POLYMERASE III GAMMA-TAU SUBUNIT"/>
    <property type="match status" value="1"/>
</dbReference>
<dbReference type="EMBL" id="JABEVU030000001">
    <property type="protein sequence ID" value="MDB0580993.1"/>
    <property type="molecule type" value="Genomic_DNA"/>
</dbReference>
<dbReference type="InterPro" id="IPR050238">
    <property type="entry name" value="DNA_Rep/Repair_Clamp_Loader"/>
</dbReference>
<gene>
    <name evidence="2" type="ORF">F7P68_0010680</name>
    <name evidence="1" type="ORF">SN16_09295</name>
</gene>
<dbReference type="OrthoDB" id="9810148at2"/>
<reference evidence="1 3" key="1">
    <citation type="submission" date="2015-01" db="EMBL/GenBank/DDBJ databases">
        <title>Genome sequences of high lactate-tolerant strain Salinicoccus roseus W12 with industrial interest.</title>
        <authorList>
            <person name="Wang H."/>
            <person name="Yu B."/>
        </authorList>
    </citation>
    <scope>NUCLEOTIDE SEQUENCE [LARGE SCALE GENOMIC DNA]</scope>
    <source>
        <strain evidence="1 3">W12</strain>
    </source>
</reference>
<dbReference type="Gene3D" id="3.40.50.300">
    <property type="entry name" value="P-loop containing nucleotide triphosphate hydrolases"/>
    <property type="match status" value="1"/>
</dbReference>
<dbReference type="SUPFAM" id="SSF52540">
    <property type="entry name" value="P-loop containing nucleoside triphosphate hydrolases"/>
    <property type="match status" value="1"/>
</dbReference>
<dbReference type="STRING" id="45670.SN16_09295"/>
<dbReference type="GO" id="GO:0006261">
    <property type="term" value="P:DNA-templated DNA replication"/>
    <property type="evidence" value="ECO:0007669"/>
    <property type="project" value="TreeGrafter"/>
</dbReference>
<protein>
    <submittedName>
        <fullName evidence="2">DNA polymerase III subunit</fullName>
    </submittedName>
</protein>
<evidence type="ECO:0000313" key="2">
    <source>
        <dbReference type="EMBL" id="MDB0580993.1"/>
    </source>
</evidence>
<dbReference type="EMBL" id="JXII01000007">
    <property type="protein sequence ID" value="KIH70445.1"/>
    <property type="molecule type" value="Genomic_DNA"/>
</dbReference>
<reference evidence="2 4" key="4">
    <citation type="submission" date="2022-12" db="EMBL/GenBank/DDBJ databases">
        <title>Genome analysis and biological profiling of marine Salinicoccus roseus MOSEL-ME25.</title>
        <authorList>
            <person name="Mirza F.T."/>
            <person name="Xie Y."/>
            <person name="Shinwari Z.K."/>
        </authorList>
    </citation>
    <scope>NUCLEOTIDE SEQUENCE [LARGE SCALE GENOMIC DNA]</scope>
    <source>
        <strain evidence="2 4">MOSEL-ME25</strain>
    </source>
</reference>
<dbReference type="AlphaFoldDB" id="A0A0C2H9J1"/>
<evidence type="ECO:0000313" key="3">
    <source>
        <dbReference type="Proteomes" id="UP000031546"/>
    </source>
</evidence>
<dbReference type="Proteomes" id="UP000031546">
    <property type="component" value="Unassembled WGS sequence"/>
</dbReference>
<sequence length="304" mass="34921">MKAENSVVENQLNRIIENGRLSHTYMFEGDAIETLKRYGEYFALNILGDTPRHARLISEGNHPDYFYLETSETTIKKEAIEDLVRRMNRKPTESDYKVYVIEAFEKLTPQAENSVLKFLEDPPDKTIAILLTIDKSSILPTIHSRAQHIHIKGERNDRIKMLDALSQAELTTVDVLALNAQHVKDLEASFSDLRQAAMAFSAKWLGNHPLVLIEIKPMIDLCQNRRDYGLLLQMIDGYVRQCLHELLDLEDFRPFGDEVKNMKAGQRIEKLSHMLEEIQTANRLLQSNVHPMLVFESMVICSKG</sequence>
<dbReference type="InterPro" id="IPR027417">
    <property type="entry name" value="P-loop_NTPase"/>
</dbReference>
<organism evidence="1 3">
    <name type="scientific">Salinicoccus roseus</name>
    <dbReference type="NCBI Taxonomy" id="45670"/>
    <lineage>
        <taxon>Bacteria</taxon>
        <taxon>Bacillati</taxon>
        <taxon>Bacillota</taxon>
        <taxon>Bacilli</taxon>
        <taxon>Bacillales</taxon>
        <taxon>Staphylococcaceae</taxon>
        <taxon>Salinicoccus</taxon>
    </lineage>
</organism>
<dbReference type="Pfam" id="PF13177">
    <property type="entry name" value="DNA_pol3_delta2"/>
    <property type="match status" value="1"/>
</dbReference>
<dbReference type="RefSeq" id="WP_040106343.1">
    <property type="nucleotide sequence ID" value="NZ_BMCA01000002.1"/>
</dbReference>
<dbReference type="GeneID" id="77845751"/>
<comment type="caution">
    <text evidence="1">The sequence shown here is derived from an EMBL/GenBank/DDBJ whole genome shotgun (WGS) entry which is preliminary data.</text>
</comment>
<proteinExistence type="predicted"/>
<accession>A0A0C2H9J1</accession>